<dbReference type="GeneTree" id="ENSGT00530000063187"/>
<dbReference type="PANTHER" id="PTHR12904:SF22">
    <property type="entry name" value="ZYG-11 FAMILY MEMBER B, CELL CYCLE REGULATOR"/>
    <property type="match status" value="1"/>
</dbReference>
<dbReference type="PANTHER" id="PTHR12904">
    <property type="match status" value="1"/>
</dbReference>
<dbReference type="InterPro" id="IPR032675">
    <property type="entry name" value="LRR_dom_sf"/>
</dbReference>
<comment type="similarity">
    <text evidence="1">Belongs to the zyg-11 family.</text>
</comment>
<protein>
    <submittedName>
        <fullName evidence="4">Protein zyg-11 homolog</fullName>
    </submittedName>
</protein>
<dbReference type="GeneID" id="103398821"/>
<dbReference type="InParanoid" id="A0A3P8WMQ7"/>
<dbReference type="Gene3D" id="1.25.10.10">
    <property type="entry name" value="Leucine-rich Repeat Variant"/>
    <property type="match status" value="2"/>
</dbReference>
<evidence type="ECO:0000256" key="1">
    <source>
        <dbReference type="ARBA" id="ARBA00009420"/>
    </source>
</evidence>
<dbReference type="OMA" id="LTICNDY"/>
<dbReference type="SUPFAM" id="SSF48371">
    <property type="entry name" value="ARM repeat"/>
    <property type="match status" value="1"/>
</dbReference>
<evidence type="ECO:0000256" key="2">
    <source>
        <dbReference type="ARBA" id="ARBA00022786"/>
    </source>
</evidence>
<accession>A0A3P8WMQ7</accession>
<dbReference type="AlphaFoldDB" id="A0A3P8WMQ7"/>
<dbReference type="KEGG" id="csem:103398821"/>
<dbReference type="InterPro" id="IPR051341">
    <property type="entry name" value="Zyg-11_UBL_adapter"/>
</dbReference>
<organism evidence="4 5">
    <name type="scientific">Cynoglossus semilaevis</name>
    <name type="common">Tongue sole</name>
    <dbReference type="NCBI Taxonomy" id="244447"/>
    <lineage>
        <taxon>Eukaryota</taxon>
        <taxon>Metazoa</taxon>
        <taxon>Chordata</taxon>
        <taxon>Craniata</taxon>
        <taxon>Vertebrata</taxon>
        <taxon>Euteleostomi</taxon>
        <taxon>Actinopterygii</taxon>
        <taxon>Neopterygii</taxon>
        <taxon>Teleostei</taxon>
        <taxon>Neoteleostei</taxon>
        <taxon>Acanthomorphata</taxon>
        <taxon>Carangaria</taxon>
        <taxon>Pleuronectiformes</taxon>
        <taxon>Pleuronectoidei</taxon>
        <taxon>Cynoglossidae</taxon>
        <taxon>Cynoglossinae</taxon>
        <taxon>Cynoglossus</taxon>
    </lineage>
</organism>
<dbReference type="InterPro" id="IPR016024">
    <property type="entry name" value="ARM-type_fold"/>
</dbReference>
<evidence type="ECO:0000313" key="5">
    <source>
        <dbReference type="Proteomes" id="UP000265120"/>
    </source>
</evidence>
<name>A0A3P8WMQ7_CYNSE</name>
<dbReference type="Pfam" id="PF22964">
    <property type="entry name" value="ZER1-like_2nd"/>
    <property type="match status" value="1"/>
</dbReference>
<sequence>MEAVGPQPLLDICLTEVCRRLESLCSKRDDGSMRLKSPIMFPQELSDQLLHKMSTTGILNDVTVGVFRNCEELRLCRVSIPYCPVSAEAFHLALCPHRLQELDASWLPGDITGADIVSGLTSNSECRSGLQRLTLTGLRLDWEPLELNAGKRVGFSSLEGLKTLNLAYTDLSDADLEDICALHHLESLDISCTAVSNLAALTECQNTLRSLKVHGLRRLHMSPARLLSVLGQLRALRHLDFSEDHFAVDGSNGKDGDETVRQLLEGSPRVLPQLISLDISGRKRVTEAALKVFLESRGGLIFLGLLATGVSSSDVLSTRKDLKVAGEANEKQVCEALRRYRDRECFIREALLQLYNLTTDTDKPQEGILKLVLGAMQSHPSSLRVHLVATACIFNLTTQNMAEAMPVSLLSATVGRLLYAMKTFPSHQEVQKNCLLALCSDYILQDVPFDKYLAATLVINWLSSHENPTLQRMAVAVISILVAKLTVEQTAQLSQDAFVMKQLLAIVQQKAMMGVVDSTLNFALTALWNLTDEIPAAAHNFIKCQGLELYEEVLETYHSEPSIQQKVLGLLNNIAEVEELQEDLLEKELLEHVLTLLQNSRLEVGVRYFAGGILAQLASRADTCSLDEELRATIVKQLHSSIMTWTQLEREMVSYRSFRPFCPLLRTCQAPGVQLWAVWAIHLLCSQNISLYGRMLEKDGVTELLKVLATHSDTHGDVKGLSENILQMVTRHRSQTTTRQ</sequence>
<evidence type="ECO:0000259" key="3">
    <source>
        <dbReference type="Pfam" id="PF22964"/>
    </source>
</evidence>
<dbReference type="SUPFAM" id="SSF52047">
    <property type="entry name" value="RNI-like"/>
    <property type="match status" value="1"/>
</dbReference>
<reference evidence="4" key="1">
    <citation type="submission" date="2025-08" db="UniProtKB">
        <authorList>
            <consortium name="Ensembl"/>
        </authorList>
    </citation>
    <scope>IDENTIFICATION</scope>
</reference>
<keyword evidence="2" id="KW-0833">Ubl conjugation pathway</keyword>
<dbReference type="GO" id="GO:0031462">
    <property type="term" value="C:Cul2-RING ubiquitin ligase complex"/>
    <property type="evidence" value="ECO:0007669"/>
    <property type="project" value="TreeGrafter"/>
</dbReference>
<keyword evidence="5" id="KW-1185">Reference proteome</keyword>
<proteinExistence type="inferred from homology"/>
<reference evidence="4" key="2">
    <citation type="submission" date="2025-09" db="UniProtKB">
        <authorList>
            <consortium name="Ensembl"/>
        </authorList>
    </citation>
    <scope>IDENTIFICATION</scope>
</reference>
<feature type="domain" description="Protein zer-1 homolog-like C-terminal" evidence="3">
    <location>
        <begin position="375"/>
        <end position="730"/>
    </location>
</feature>
<dbReference type="Gene3D" id="3.80.10.10">
    <property type="entry name" value="Ribonuclease Inhibitor"/>
    <property type="match status" value="1"/>
</dbReference>
<dbReference type="InterPro" id="IPR055142">
    <property type="entry name" value="ZER1-like_C"/>
</dbReference>
<evidence type="ECO:0000313" key="4">
    <source>
        <dbReference type="Ensembl" id="ENSCSEP00000025945.1"/>
    </source>
</evidence>
<dbReference type="Ensembl" id="ENSCSET00000026285.1">
    <property type="protein sequence ID" value="ENSCSEP00000025945.1"/>
    <property type="gene ID" value="ENSCSEG00000016578.1"/>
</dbReference>
<dbReference type="Proteomes" id="UP000265120">
    <property type="component" value="Unassembled WGS sequence"/>
</dbReference>
<dbReference type="STRING" id="244447.ENSCSEP00000025945"/>
<dbReference type="OrthoDB" id="120976at2759"/>
<dbReference type="InterPro" id="IPR011989">
    <property type="entry name" value="ARM-like"/>
</dbReference>
<dbReference type="RefSeq" id="XP_008335785.1">
    <property type="nucleotide sequence ID" value="XM_008337563.3"/>
</dbReference>